<reference evidence="2 3" key="1">
    <citation type="journal article" date="2013" name="ISME J.">
        <title>By their genes ye shall know them: genomic signatures of predatory bacteria.</title>
        <authorList>
            <person name="Pasternak Z."/>
            <person name="Pietrokovski S."/>
            <person name="Rotem O."/>
            <person name="Gophna U."/>
            <person name="Lurie-Weinberger M.N."/>
            <person name="Jurkevitch E."/>
        </authorList>
    </citation>
    <scope>NUCLEOTIDE SEQUENCE [LARGE SCALE GENOMIC DNA]</scope>
    <source>
        <strain evidence="2 3">JSS</strain>
    </source>
</reference>
<evidence type="ECO:0000313" key="3">
    <source>
        <dbReference type="Proteomes" id="UP000012040"/>
    </source>
</evidence>
<dbReference type="PATRIC" id="fig|1184267.3.peg.93"/>
<dbReference type="Proteomes" id="UP000012040">
    <property type="component" value="Chromosome"/>
</dbReference>
<feature type="chain" id="PRO_5004059921" evidence="1">
    <location>
        <begin position="22"/>
        <end position="117"/>
    </location>
</feature>
<dbReference type="KEGG" id="bex:A11Q_90"/>
<organism evidence="2 3">
    <name type="scientific">Pseudobdellovibrio exovorus JSS</name>
    <dbReference type="NCBI Taxonomy" id="1184267"/>
    <lineage>
        <taxon>Bacteria</taxon>
        <taxon>Pseudomonadati</taxon>
        <taxon>Bdellovibrionota</taxon>
        <taxon>Bdellovibrionia</taxon>
        <taxon>Bdellovibrionales</taxon>
        <taxon>Pseudobdellovibrionaceae</taxon>
        <taxon>Pseudobdellovibrio</taxon>
    </lineage>
</organism>
<keyword evidence="3" id="KW-1185">Reference proteome</keyword>
<accession>M4V797</accession>
<dbReference type="EMBL" id="CP003537">
    <property type="protein sequence ID" value="AGH94310.1"/>
    <property type="molecule type" value="Genomic_DNA"/>
</dbReference>
<sequence>MNRLILAILFSALVPFTSAIASDGALVDLTLTATVMSDSEKATDPCYKLARAGEHTGDEAREMGYPHVWIPGRTTTHTWRITEFDSGMKCEVFIGGHDAQRNSNKIGCSCSGRLRVH</sequence>
<protein>
    <submittedName>
        <fullName evidence="2">Uncharacterized protein</fullName>
    </submittedName>
</protein>
<feature type="signal peptide" evidence="1">
    <location>
        <begin position="1"/>
        <end position="21"/>
    </location>
</feature>
<keyword evidence="1" id="KW-0732">Signal</keyword>
<gene>
    <name evidence="2" type="ORF">A11Q_90</name>
</gene>
<dbReference type="HOGENOM" id="CLU_2080140_0_0_7"/>
<evidence type="ECO:0000256" key="1">
    <source>
        <dbReference type="SAM" id="SignalP"/>
    </source>
</evidence>
<name>M4V797_9BACT</name>
<dbReference type="AlphaFoldDB" id="M4V797"/>
<proteinExistence type="predicted"/>
<dbReference type="RefSeq" id="WP_015468800.1">
    <property type="nucleotide sequence ID" value="NC_020813.1"/>
</dbReference>
<evidence type="ECO:0000313" key="2">
    <source>
        <dbReference type="EMBL" id="AGH94310.1"/>
    </source>
</evidence>